<reference evidence="3 4" key="1">
    <citation type="submission" date="2017-09" db="EMBL/GenBank/DDBJ databases">
        <title>Depth-based differentiation of microbial function through sediment-hosted aquifers and enrichment of novel symbionts in the deep terrestrial subsurface.</title>
        <authorList>
            <person name="Probst A.J."/>
            <person name="Ladd B."/>
            <person name="Jarett J.K."/>
            <person name="Geller-Mcgrath D.E."/>
            <person name="Sieber C.M."/>
            <person name="Emerson J.B."/>
            <person name="Anantharaman K."/>
            <person name="Thomas B.C."/>
            <person name="Malmstrom R."/>
            <person name="Stieglmeier M."/>
            <person name="Klingl A."/>
            <person name="Woyke T."/>
            <person name="Ryan C.M."/>
            <person name="Banfield J.F."/>
        </authorList>
    </citation>
    <scope>NUCLEOTIDE SEQUENCE [LARGE SCALE GENOMIC DNA]</scope>
    <source>
        <strain evidence="3">CG11_big_fil_rev_8_21_14_0_20_37_11</strain>
    </source>
</reference>
<evidence type="ECO:0000313" key="4">
    <source>
        <dbReference type="Proteomes" id="UP000230707"/>
    </source>
</evidence>
<dbReference type="Proteomes" id="UP000230707">
    <property type="component" value="Unassembled WGS sequence"/>
</dbReference>
<dbReference type="AlphaFoldDB" id="A0A2H0NGE3"/>
<organism evidence="3 4">
    <name type="scientific">Candidatus Gottesmanbacteria bacterium CG11_big_fil_rev_8_21_14_0_20_37_11</name>
    <dbReference type="NCBI Taxonomy" id="1974575"/>
    <lineage>
        <taxon>Bacteria</taxon>
        <taxon>Candidatus Gottesmaniibacteriota</taxon>
    </lineage>
</organism>
<keyword evidence="1" id="KW-0472">Membrane</keyword>
<dbReference type="EMBL" id="PCWS01000129">
    <property type="protein sequence ID" value="PIR07934.1"/>
    <property type="molecule type" value="Genomic_DNA"/>
</dbReference>
<proteinExistence type="predicted"/>
<name>A0A2H0NGE3_9BACT</name>
<dbReference type="InterPro" id="IPR013216">
    <property type="entry name" value="Methyltransf_11"/>
</dbReference>
<protein>
    <recommendedName>
        <fullName evidence="2">Methyltransferase type 11 domain-containing protein</fullName>
    </recommendedName>
</protein>
<evidence type="ECO:0000313" key="3">
    <source>
        <dbReference type="EMBL" id="PIR07934.1"/>
    </source>
</evidence>
<dbReference type="InterPro" id="IPR029063">
    <property type="entry name" value="SAM-dependent_MTases_sf"/>
</dbReference>
<evidence type="ECO:0000256" key="1">
    <source>
        <dbReference type="SAM" id="Phobius"/>
    </source>
</evidence>
<keyword evidence="1" id="KW-1133">Transmembrane helix</keyword>
<sequence>MIRPNFFISPHFIAKYYLLRDIKKICNRYQFSGSLLDIGCGNKPYKDMFTHVTRYEGIDYKNCSNNKEFIGSIPDYYFSRNYDKNFRLPFDNNSFDNTVSFQVLEHHPDYLTLIGELFRVTKKGGMILISAPFLWPLHEEPRDFQRITQYGIKNILQKDQGSLLCLLKQGSVASTVSIIWNEYLINISKKNRVYYLISIVVYLPFLMFSYSCLIWDLFFKSSQIYFNYLVLIRKTK</sequence>
<accession>A0A2H0NGE3</accession>
<feature type="transmembrane region" description="Helical" evidence="1">
    <location>
        <begin position="193"/>
        <end position="218"/>
    </location>
</feature>
<dbReference type="Pfam" id="PF08241">
    <property type="entry name" value="Methyltransf_11"/>
    <property type="match status" value="1"/>
</dbReference>
<keyword evidence="1" id="KW-0812">Transmembrane</keyword>
<dbReference type="SUPFAM" id="SSF53335">
    <property type="entry name" value="S-adenosyl-L-methionine-dependent methyltransferases"/>
    <property type="match status" value="1"/>
</dbReference>
<dbReference type="Gene3D" id="3.40.50.150">
    <property type="entry name" value="Vaccinia Virus protein VP39"/>
    <property type="match status" value="1"/>
</dbReference>
<gene>
    <name evidence="3" type="ORF">COV53_05695</name>
</gene>
<evidence type="ECO:0000259" key="2">
    <source>
        <dbReference type="Pfam" id="PF08241"/>
    </source>
</evidence>
<comment type="caution">
    <text evidence="3">The sequence shown here is derived from an EMBL/GenBank/DDBJ whole genome shotgun (WGS) entry which is preliminary data.</text>
</comment>
<dbReference type="GO" id="GO:0008757">
    <property type="term" value="F:S-adenosylmethionine-dependent methyltransferase activity"/>
    <property type="evidence" value="ECO:0007669"/>
    <property type="project" value="InterPro"/>
</dbReference>
<feature type="domain" description="Methyltransferase type 11" evidence="2">
    <location>
        <begin position="36"/>
        <end position="129"/>
    </location>
</feature>